<dbReference type="Proteomes" id="UP001432099">
    <property type="component" value="Chromosome"/>
</dbReference>
<accession>A0ABM8IKZ3</accession>
<keyword evidence="2" id="KW-1185">Reference proteome</keyword>
<proteinExistence type="predicted"/>
<gene>
    <name evidence="1" type="ORF">T23_04400</name>
</gene>
<reference evidence="1" key="1">
    <citation type="journal article" date="2024" name="Int. J. Syst. Evol. Microbiol.">
        <title>Turicibacter faecis sp. nov., isolated from faeces of heart failure mouse model.</title>
        <authorList>
            <person name="Imamura Y."/>
            <person name="Motooka D."/>
            <person name="Nakajima Y."/>
            <person name="Ito S."/>
            <person name="Kitakaze M."/>
            <person name="Iida T."/>
            <person name="Nakamura S."/>
        </authorList>
    </citation>
    <scope>NUCLEOTIDE SEQUENCE</scope>
    <source>
        <strain evidence="1">TC023</strain>
    </source>
</reference>
<name>A0ABM8IKZ3_9FIRM</name>
<evidence type="ECO:0000313" key="2">
    <source>
        <dbReference type="Proteomes" id="UP001432099"/>
    </source>
</evidence>
<organism evidence="1 2">
    <name type="scientific">Turicibacter faecis</name>
    <dbReference type="NCBI Taxonomy" id="2963365"/>
    <lineage>
        <taxon>Bacteria</taxon>
        <taxon>Bacillati</taxon>
        <taxon>Bacillota</taxon>
        <taxon>Erysipelotrichia</taxon>
        <taxon>Erysipelotrichales</taxon>
        <taxon>Turicibacteraceae</taxon>
        <taxon>Turicibacter</taxon>
    </lineage>
</organism>
<evidence type="ECO:0000313" key="1">
    <source>
        <dbReference type="EMBL" id="BEH90338.1"/>
    </source>
</evidence>
<dbReference type="EMBL" id="AP028127">
    <property type="protein sequence ID" value="BEH90338.1"/>
    <property type="molecule type" value="Genomic_DNA"/>
</dbReference>
<sequence>MNVTVDHRNVENKTDLIKLVTEEVAAFCLKWKQGLDQLLCSDVVLIINRKRYGYEVKYHYSSGPWNWLFQLELYYPNKMSELRQIAYMKINKFMTLPMGCGFGRKVFEHLLDCSTSLKELDMIRLRSVRRAIGFWERMSFVNTKQVDGVIQDEVCVKIPSTLTGYEYVYSLRPCDCEACQQAKKQGK</sequence>
<dbReference type="RefSeq" id="WP_262951053.1">
    <property type="nucleotide sequence ID" value="NZ_AP028127.1"/>
</dbReference>
<protein>
    <submittedName>
        <fullName evidence="1">Uncharacterized protein</fullName>
    </submittedName>
</protein>